<evidence type="ECO:0000256" key="1">
    <source>
        <dbReference type="SAM" id="Phobius"/>
    </source>
</evidence>
<dbReference type="STRING" id="65700.SY86_19435"/>
<protein>
    <recommendedName>
        <fullName evidence="4">MFS transporter</fullName>
    </recommendedName>
</protein>
<evidence type="ECO:0000313" key="3">
    <source>
        <dbReference type="Proteomes" id="UP000033924"/>
    </source>
</evidence>
<reference evidence="2 3" key="1">
    <citation type="submission" date="2015-01" db="EMBL/GenBank/DDBJ databases">
        <title>Erwinia tracheiphila.</title>
        <authorList>
            <person name="Shapiro L.R."/>
        </authorList>
    </citation>
    <scope>NUCLEOTIDE SEQUENCE [LARGE SCALE GENOMIC DNA]</scope>
    <source>
        <strain evidence="2 3">BuffGH</strain>
    </source>
</reference>
<name>A0A0M2KIN5_9GAMM</name>
<dbReference type="AlphaFoldDB" id="A0A0M2KIN5"/>
<gene>
    <name evidence="2" type="ORF">SY86_19435</name>
</gene>
<proteinExistence type="predicted"/>
<evidence type="ECO:0008006" key="4">
    <source>
        <dbReference type="Google" id="ProtNLM"/>
    </source>
</evidence>
<dbReference type="PATRIC" id="fig|65700.7.peg.4846"/>
<dbReference type="Proteomes" id="UP000033924">
    <property type="component" value="Unassembled WGS sequence"/>
</dbReference>
<feature type="transmembrane region" description="Helical" evidence="1">
    <location>
        <begin position="82"/>
        <end position="103"/>
    </location>
</feature>
<keyword evidence="1" id="KW-0472">Membrane</keyword>
<sequence>MVVATDGHTLFDAARPAYHPVHYLDSGAARTDAVCYVFLPPIRLPVAGSASVPEERRLHFICSFTIWGSSVAGTLGDTFWAGSGWSGVSAFIAVMLAAALLLANQLRKIPVLVKKVR</sequence>
<organism evidence="2 3">
    <name type="scientific">Erwinia tracheiphila</name>
    <dbReference type="NCBI Taxonomy" id="65700"/>
    <lineage>
        <taxon>Bacteria</taxon>
        <taxon>Pseudomonadati</taxon>
        <taxon>Pseudomonadota</taxon>
        <taxon>Gammaproteobacteria</taxon>
        <taxon>Enterobacterales</taxon>
        <taxon>Erwiniaceae</taxon>
        <taxon>Erwinia</taxon>
    </lineage>
</organism>
<keyword evidence="1" id="KW-1133">Transmembrane helix</keyword>
<accession>A0A0M2KIN5</accession>
<comment type="caution">
    <text evidence="2">The sequence shown here is derived from an EMBL/GenBank/DDBJ whole genome shotgun (WGS) entry which is preliminary data.</text>
</comment>
<dbReference type="EMBL" id="JXNU01000003">
    <property type="protein sequence ID" value="KKF37098.1"/>
    <property type="molecule type" value="Genomic_DNA"/>
</dbReference>
<evidence type="ECO:0000313" key="2">
    <source>
        <dbReference type="EMBL" id="KKF37098.1"/>
    </source>
</evidence>
<keyword evidence="3" id="KW-1185">Reference proteome</keyword>
<keyword evidence="1" id="KW-0812">Transmembrane</keyword>